<accession>A0A6A6ES02</accession>
<dbReference type="EMBL" id="ML994613">
    <property type="protein sequence ID" value="KAF2193803.1"/>
    <property type="molecule type" value="Genomic_DNA"/>
</dbReference>
<protein>
    <submittedName>
        <fullName evidence="1">Uncharacterized protein</fullName>
    </submittedName>
</protein>
<proteinExistence type="predicted"/>
<organism evidence="1 2">
    <name type="scientific">Zopfia rhizophila CBS 207.26</name>
    <dbReference type="NCBI Taxonomy" id="1314779"/>
    <lineage>
        <taxon>Eukaryota</taxon>
        <taxon>Fungi</taxon>
        <taxon>Dikarya</taxon>
        <taxon>Ascomycota</taxon>
        <taxon>Pezizomycotina</taxon>
        <taxon>Dothideomycetes</taxon>
        <taxon>Dothideomycetes incertae sedis</taxon>
        <taxon>Zopfiaceae</taxon>
        <taxon>Zopfia</taxon>
    </lineage>
</organism>
<keyword evidence="2" id="KW-1185">Reference proteome</keyword>
<dbReference type="AlphaFoldDB" id="A0A6A6ES02"/>
<gene>
    <name evidence="1" type="ORF">K469DRAFT_243403</name>
</gene>
<sequence>MRRQVYKCSAVWPLPFIFILMDIQQPSFGLKWTIPIDNSIIHIPITGFYGPVPRSGRYFFVPPHPCSRTDGMKGHVTRIPPVRQCIRISGMTLQIPTLGNGSEILMLMRLHTAAMQQWWPSSFAAPHVTLKIHTIQKNPSGRQWRFCLAAS</sequence>
<name>A0A6A6ES02_9PEZI</name>
<reference evidence="1" key="1">
    <citation type="journal article" date="2020" name="Stud. Mycol.">
        <title>101 Dothideomycetes genomes: a test case for predicting lifestyles and emergence of pathogens.</title>
        <authorList>
            <person name="Haridas S."/>
            <person name="Albert R."/>
            <person name="Binder M."/>
            <person name="Bloem J."/>
            <person name="Labutti K."/>
            <person name="Salamov A."/>
            <person name="Andreopoulos B."/>
            <person name="Baker S."/>
            <person name="Barry K."/>
            <person name="Bills G."/>
            <person name="Bluhm B."/>
            <person name="Cannon C."/>
            <person name="Castanera R."/>
            <person name="Culley D."/>
            <person name="Daum C."/>
            <person name="Ezra D."/>
            <person name="Gonzalez J."/>
            <person name="Henrissat B."/>
            <person name="Kuo A."/>
            <person name="Liang C."/>
            <person name="Lipzen A."/>
            <person name="Lutzoni F."/>
            <person name="Magnuson J."/>
            <person name="Mondo S."/>
            <person name="Nolan M."/>
            <person name="Ohm R."/>
            <person name="Pangilinan J."/>
            <person name="Park H.-J."/>
            <person name="Ramirez L."/>
            <person name="Alfaro M."/>
            <person name="Sun H."/>
            <person name="Tritt A."/>
            <person name="Yoshinaga Y."/>
            <person name="Zwiers L.-H."/>
            <person name="Turgeon B."/>
            <person name="Goodwin S."/>
            <person name="Spatafora J."/>
            <person name="Crous P."/>
            <person name="Grigoriev I."/>
        </authorList>
    </citation>
    <scope>NUCLEOTIDE SEQUENCE</scope>
    <source>
        <strain evidence="1">CBS 207.26</strain>
    </source>
</reference>
<dbReference type="Proteomes" id="UP000800200">
    <property type="component" value="Unassembled WGS sequence"/>
</dbReference>
<evidence type="ECO:0000313" key="1">
    <source>
        <dbReference type="EMBL" id="KAF2193803.1"/>
    </source>
</evidence>
<evidence type="ECO:0000313" key="2">
    <source>
        <dbReference type="Proteomes" id="UP000800200"/>
    </source>
</evidence>